<gene>
    <name evidence="1" type="ORF">AMLFYP55_00686</name>
</gene>
<sequence length="308" mass="33956">MKWFVTIACWCAGTLMAADVPIKSASYSGTSLKGPVIGLSSMGLVRGEPFNFTKTGIVLYCVFPGSEMLAPEQPEQELTAVDSNGVRLRVRSVRLWEGVIEDKSLRRVNVSLNLKDVPSPGARWIQVSGTLFLPLCQGLESLDFGMVELKESGVSIPVPDPIAVRRALENNRVEVADMSKLETVTLKVTRQTGRSRHAPANEPGEEWKFMVYSEVYSEKMFRAEDFVFHDVKGARLKPVPTCDHSYNEYRGKSFLFRKSPRFVEVAALYQGASRIRPVPVNIKIGIGGVVPEVLPAPAEVPQADSGSR</sequence>
<dbReference type="GeneID" id="84022596"/>
<reference evidence="1" key="1">
    <citation type="submission" date="2019-11" db="EMBL/GenBank/DDBJ databases">
        <authorList>
            <person name="Feng L."/>
        </authorList>
    </citation>
    <scope>NUCLEOTIDE SEQUENCE</scope>
    <source>
        <strain evidence="1">AMuciniphilaLFYP55</strain>
    </source>
</reference>
<proteinExistence type="predicted"/>
<name>A0A6N2U892_9BACT</name>
<organism evidence="1">
    <name type="scientific">Akkermansia muciniphila</name>
    <dbReference type="NCBI Taxonomy" id="239935"/>
    <lineage>
        <taxon>Bacteria</taxon>
        <taxon>Pseudomonadati</taxon>
        <taxon>Verrucomicrobiota</taxon>
        <taxon>Verrucomicrobiia</taxon>
        <taxon>Verrucomicrobiales</taxon>
        <taxon>Akkermansiaceae</taxon>
        <taxon>Akkermansia</taxon>
    </lineage>
</organism>
<dbReference type="RefSeq" id="WP_022396616.1">
    <property type="nucleotide sequence ID" value="NZ_CACRSS010000016.1"/>
</dbReference>
<accession>A0A6N2U892</accession>
<protein>
    <submittedName>
        <fullName evidence="1">Uncharacterized protein</fullName>
    </submittedName>
</protein>
<dbReference type="OrthoDB" id="9889406at2"/>
<dbReference type="AlphaFoldDB" id="A0A6N2U892"/>
<evidence type="ECO:0000313" key="1">
    <source>
        <dbReference type="EMBL" id="VYT11706.1"/>
    </source>
</evidence>
<dbReference type="EMBL" id="CACRSS010000016">
    <property type="protein sequence ID" value="VYT11706.1"/>
    <property type="molecule type" value="Genomic_DNA"/>
</dbReference>